<dbReference type="OrthoDB" id="9802792at2"/>
<gene>
    <name evidence="2" type="ORF">FC770_00845</name>
</gene>
<proteinExistence type="predicted"/>
<organism evidence="2 3">
    <name type="scientific">Nocardioides jishulii</name>
    <dbReference type="NCBI Taxonomy" id="2575440"/>
    <lineage>
        <taxon>Bacteria</taxon>
        <taxon>Bacillati</taxon>
        <taxon>Actinomycetota</taxon>
        <taxon>Actinomycetes</taxon>
        <taxon>Propionibacteriales</taxon>
        <taxon>Nocardioidaceae</taxon>
        <taxon>Nocardioides</taxon>
    </lineage>
</organism>
<dbReference type="Proteomes" id="UP000307808">
    <property type="component" value="Unassembled WGS sequence"/>
</dbReference>
<accession>A0A4U2YRN7</accession>
<dbReference type="EMBL" id="SZPY01000001">
    <property type="protein sequence ID" value="TKI63770.1"/>
    <property type="molecule type" value="Genomic_DNA"/>
</dbReference>
<comment type="caution">
    <text evidence="2">The sequence shown here is derived from an EMBL/GenBank/DDBJ whole genome shotgun (WGS) entry which is preliminary data.</text>
</comment>
<dbReference type="AlphaFoldDB" id="A0A4U2YRN7"/>
<name>A0A4U2YRN7_9ACTN</name>
<feature type="domain" description="DUF1508" evidence="1">
    <location>
        <begin position="10"/>
        <end position="41"/>
    </location>
</feature>
<sequence length="55" mass="5841">MTDAQIRRSANGQYFVRVVASNGAILAHSENYRAKADATNCARLLANGGGASDWT</sequence>
<dbReference type="SUPFAM" id="SSF160113">
    <property type="entry name" value="YegP-like"/>
    <property type="match status" value="1"/>
</dbReference>
<dbReference type="Pfam" id="PF07411">
    <property type="entry name" value="DUF1508"/>
    <property type="match status" value="1"/>
</dbReference>
<dbReference type="RefSeq" id="WP_137064235.1">
    <property type="nucleotide sequence ID" value="NZ_CP040748.1"/>
</dbReference>
<dbReference type="Gene3D" id="3.30.160.160">
    <property type="entry name" value="YegP-like"/>
    <property type="match status" value="1"/>
</dbReference>
<evidence type="ECO:0000313" key="2">
    <source>
        <dbReference type="EMBL" id="TKI63770.1"/>
    </source>
</evidence>
<evidence type="ECO:0000313" key="3">
    <source>
        <dbReference type="Proteomes" id="UP000307808"/>
    </source>
</evidence>
<keyword evidence="3" id="KW-1185">Reference proteome</keyword>
<evidence type="ECO:0000259" key="1">
    <source>
        <dbReference type="Pfam" id="PF07411"/>
    </source>
</evidence>
<dbReference type="InterPro" id="IPR036913">
    <property type="entry name" value="YegP-like_sf"/>
</dbReference>
<protein>
    <submittedName>
        <fullName evidence="2">DUF1508 domain-containing protein</fullName>
    </submittedName>
</protein>
<dbReference type="InterPro" id="IPR010879">
    <property type="entry name" value="DUF1508"/>
</dbReference>
<reference evidence="2 3" key="1">
    <citation type="submission" date="2019-04" db="EMBL/GenBank/DDBJ databases">
        <authorList>
            <person name="Dong K."/>
        </authorList>
    </citation>
    <scope>NUCLEOTIDE SEQUENCE [LARGE SCALE GENOMIC DNA]</scope>
    <source>
        <strain evidence="3">dk3543</strain>
    </source>
</reference>